<name>A0A430RGF1_THESC</name>
<accession>A0A430RGF1</accession>
<dbReference type="Proteomes" id="UP000286910">
    <property type="component" value="Unassembled WGS sequence"/>
</dbReference>
<evidence type="ECO:0000313" key="1">
    <source>
        <dbReference type="EMBL" id="RTH07151.1"/>
    </source>
</evidence>
<comment type="caution">
    <text evidence="1">The sequence shown here is derived from an EMBL/GenBank/DDBJ whole genome shotgun (WGS) entry which is preliminary data.</text>
</comment>
<gene>
    <name evidence="1" type="ORF">CSW45_00810</name>
</gene>
<evidence type="ECO:0000313" key="2">
    <source>
        <dbReference type="Proteomes" id="UP000286910"/>
    </source>
</evidence>
<reference evidence="1 2" key="1">
    <citation type="journal article" date="2019" name="Extremophiles">
        <title>Biogeography of thermophiles and predominance of Thermus scotoductus in domestic water heaters.</title>
        <authorList>
            <person name="Wilpiszeski R.L."/>
            <person name="Zhang Z."/>
            <person name="House C.H."/>
        </authorList>
    </citation>
    <scope>NUCLEOTIDE SEQUENCE [LARGE SCALE GENOMIC DNA]</scope>
    <source>
        <strain evidence="1 2">32_S32</strain>
    </source>
</reference>
<dbReference type="EMBL" id="PELR01000016">
    <property type="protein sequence ID" value="RTH07151.1"/>
    <property type="molecule type" value="Genomic_DNA"/>
</dbReference>
<sequence>MSGPFPNDLPGQLIDRELRPTPIEEVLKPVYQNLKKPFEVEWPPAVLLRPEVSAIFNAYQNPRLREARQPDDLLGTPLGIVYLRTANGAKLTKADAARVIEVELAREESGYVLLGKNLRNPSETLRFPVREVAWCDGCWHPGMPTEIHLGIEDELEDPPYLFYLQINNLLLGGIAPKK</sequence>
<organism evidence="1 2">
    <name type="scientific">Thermus scotoductus</name>
    <dbReference type="NCBI Taxonomy" id="37636"/>
    <lineage>
        <taxon>Bacteria</taxon>
        <taxon>Thermotogati</taxon>
        <taxon>Deinococcota</taxon>
        <taxon>Deinococci</taxon>
        <taxon>Thermales</taxon>
        <taxon>Thermaceae</taxon>
        <taxon>Thermus</taxon>
    </lineage>
</organism>
<dbReference type="RefSeq" id="WP_126177456.1">
    <property type="nucleotide sequence ID" value="NZ_PELN01000018.1"/>
</dbReference>
<proteinExistence type="predicted"/>
<dbReference type="AlphaFoldDB" id="A0A430RGF1"/>
<protein>
    <submittedName>
        <fullName evidence="1">Uncharacterized protein</fullName>
    </submittedName>
</protein>